<proteinExistence type="predicted"/>
<reference evidence="1" key="1">
    <citation type="submission" date="2015-11" db="EMBL/GenBank/DDBJ databases">
        <title>De novo transcriptome assembly of four potential Pierce s Disease insect vectors from Arizona vineyards.</title>
        <authorList>
            <person name="Tassone E.E."/>
        </authorList>
    </citation>
    <scope>NUCLEOTIDE SEQUENCE</scope>
</reference>
<protein>
    <submittedName>
        <fullName evidence="1">Uncharacterized protein</fullName>
    </submittedName>
</protein>
<dbReference type="EMBL" id="GECU01022021">
    <property type="protein sequence ID" value="JAS85685.1"/>
    <property type="molecule type" value="Transcribed_RNA"/>
</dbReference>
<organism evidence="1">
    <name type="scientific">Homalodisca liturata</name>
    <dbReference type="NCBI Taxonomy" id="320908"/>
    <lineage>
        <taxon>Eukaryota</taxon>
        <taxon>Metazoa</taxon>
        <taxon>Ecdysozoa</taxon>
        <taxon>Arthropoda</taxon>
        <taxon>Hexapoda</taxon>
        <taxon>Insecta</taxon>
        <taxon>Pterygota</taxon>
        <taxon>Neoptera</taxon>
        <taxon>Paraneoptera</taxon>
        <taxon>Hemiptera</taxon>
        <taxon>Auchenorrhyncha</taxon>
        <taxon>Membracoidea</taxon>
        <taxon>Cicadellidae</taxon>
        <taxon>Cicadellinae</taxon>
        <taxon>Proconiini</taxon>
        <taxon>Homalodisca</taxon>
    </lineage>
</organism>
<dbReference type="AlphaFoldDB" id="A0A1B6IFJ4"/>
<feature type="non-terminal residue" evidence="1">
    <location>
        <position position="99"/>
    </location>
</feature>
<accession>A0A1B6IFJ4</accession>
<name>A0A1B6IFJ4_9HEMI</name>
<gene>
    <name evidence="1" type="ORF">g.1913</name>
</gene>
<sequence length="99" mass="11570">MSSEKPKQKCVFCDSVKTDKLMLFSEGTISKCKRNLRLRKFHKLKYKDIILPDEIYDSAYHSSCYKTFTALKRQYLTTDVEKKGSITVQKVCLQLISHL</sequence>
<evidence type="ECO:0000313" key="1">
    <source>
        <dbReference type="EMBL" id="JAS85685.1"/>
    </source>
</evidence>